<dbReference type="SMART" id="SM00306">
    <property type="entry name" value="HintN"/>
    <property type="match status" value="1"/>
</dbReference>
<feature type="region of interest" description="Disordered" evidence="1">
    <location>
        <begin position="1006"/>
        <end position="1030"/>
    </location>
</feature>
<dbReference type="InterPro" id="IPR052140">
    <property type="entry name" value="Dev_Signal_Hedgehog-like"/>
</dbReference>
<dbReference type="PANTHER" id="PTHR46706:SF12">
    <property type="entry name" value="PROTEIN QUA-1-RELATED"/>
    <property type="match status" value="1"/>
</dbReference>
<evidence type="ECO:0000313" key="3">
    <source>
        <dbReference type="EMBL" id="KAI6660460.1"/>
    </source>
</evidence>
<sequence>MAEYFSNPETTEEEVESSKITTESIRKDLALPDSFLQAHNLHQKRISHPGMEMVGNSLKAHRSCNEAIIFVYGLTGAGKTSTLNHLFGFELIKIKEYRASDTKHVTEYVAKMESIAWRVTNLQIGFIDVPGWADVKGEEQDILNMALIDHFISEHPYLGSNLYKCYPSIVMVVIDATDKRLKGENAQIVRMFRAFTKLDIIDKDRPNLLIILTHVMDVGKKFFKERLNSVIDIVNELSICYLQVKPVIVYIENEYDDKELKVKGDWTVLKDGTLQPKNVFEGMIEITSKHKDEVGQEAIRLYFASRGNNEPVIKKQSTPDQLRKHQLNKWKVIITKEFSNLHKNEVNRELQRHALSNPGEYSDNSLVLLMTELHNKSLTQLNTLRSMKLNKVQQELYPYKLSQLENKALIEGCGVKPYEFKCIIQHIGYGRIRQTGEVASSQIIALDHDCHVQEGVSLSKSILTVIPIKKRLIEWKRLSEFVLGDRIDQIHTQTEEVFVKYQLQIIYNIYAFNIMLLDEKLKVFKLTPGFEQSVKELPENSIGEGNHVEIEYAEFLEKYGYWVIVGCECGGSMQGEIELKEGQVRNSQKQINTYITNILDKLETQNNNTIQESSINEGANFDAIGRIVLDWKGGDNPGNSLTFNNLNSQILADWMYSLYQTPINLNIDSSSEERNLPIYEFVSLVNPKKSDEFKKIFNKLDPEYNTACNRLLTSGTESPFSLSKSKSINHTLLNNTRERLSEICVSNTLRVARGGFPQNSWCIRGCFQRFSEVFIQDIVENDEILCRDPLFTLFKKAGPIQKSSYDTRQGFGDDSYEYIKITHEYGDITIGHKHTLLVKEPYKPPEMKLVTDIKPEDVIYYIDVKQRKTLKTKVTNISQVSAKGNYKFQTERFSMVAINQVITGGEDYACFPGNACVILKGGNRVRMDELKIGDYVLSIHPTTYKPVYSKVYIWAHRDTHITATFLHITHPHGHLHISANHLILTGDNKRPVPAHQLRVGDTIHFLSPPSSSSLSHQQEDEEGKQKERRDSHTLISVPVLHIDTCTHKGYYAPFTNNGLIVVDNIAASVYSHISTHSSHWLWHRVTSRLVHQFGMHRVGQCVLTPVRVGCKLDVGVLSELMDTHTHIHNYCQWLLDHCY</sequence>
<evidence type="ECO:0000313" key="4">
    <source>
        <dbReference type="Proteomes" id="UP001165289"/>
    </source>
</evidence>
<dbReference type="Pfam" id="PF01926">
    <property type="entry name" value="MMR_HSR1"/>
    <property type="match status" value="1"/>
</dbReference>
<dbReference type="InterPro" id="IPR001767">
    <property type="entry name" value="Hedgehog_Hint"/>
</dbReference>
<keyword evidence="4" id="KW-1185">Reference proteome</keyword>
<dbReference type="InterPro" id="IPR036844">
    <property type="entry name" value="Hint_dom_sf"/>
</dbReference>
<dbReference type="Pfam" id="PF01079">
    <property type="entry name" value="Hint"/>
    <property type="match status" value="1"/>
</dbReference>
<accession>A0AAV7KIC0</accession>
<comment type="caution">
    <text evidence="3">The sequence shown here is derived from an EMBL/GenBank/DDBJ whole genome shotgun (WGS) entry which is preliminary data.</text>
</comment>
<dbReference type="GO" id="GO:0016540">
    <property type="term" value="P:protein autoprocessing"/>
    <property type="evidence" value="ECO:0007669"/>
    <property type="project" value="InterPro"/>
</dbReference>
<dbReference type="CDD" id="cd00081">
    <property type="entry name" value="Hint"/>
    <property type="match status" value="1"/>
</dbReference>
<organism evidence="3 4">
    <name type="scientific">Oopsacas minuta</name>
    <dbReference type="NCBI Taxonomy" id="111878"/>
    <lineage>
        <taxon>Eukaryota</taxon>
        <taxon>Metazoa</taxon>
        <taxon>Porifera</taxon>
        <taxon>Hexactinellida</taxon>
        <taxon>Hexasterophora</taxon>
        <taxon>Lyssacinosida</taxon>
        <taxon>Leucopsacidae</taxon>
        <taxon>Oopsacas</taxon>
    </lineage>
</organism>
<dbReference type="InterPro" id="IPR020864">
    <property type="entry name" value="MACPF"/>
</dbReference>
<evidence type="ECO:0000259" key="2">
    <source>
        <dbReference type="PROSITE" id="PS51412"/>
    </source>
</evidence>
<dbReference type="SUPFAM" id="SSF52540">
    <property type="entry name" value="P-loop containing nucleoside triphosphate hydrolases"/>
    <property type="match status" value="1"/>
</dbReference>
<dbReference type="SUPFAM" id="SSF51294">
    <property type="entry name" value="Hedgehog/intein (Hint) domain"/>
    <property type="match status" value="1"/>
</dbReference>
<dbReference type="InterPro" id="IPR027417">
    <property type="entry name" value="P-loop_NTPase"/>
</dbReference>
<gene>
    <name evidence="3" type="ORF">LOD99_14045</name>
</gene>
<dbReference type="InterPro" id="IPR003587">
    <property type="entry name" value="Hint_dom_N"/>
</dbReference>
<dbReference type="InterPro" id="IPR006073">
    <property type="entry name" value="GTP-bd"/>
</dbReference>
<proteinExistence type="predicted"/>
<name>A0AAV7KIC0_9METZ</name>
<dbReference type="AlphaFoldDB" id="A0AAV7KIC0"/>
<feature type="compositionally biased region" description="Low complexity" evidence="1">
    <location>
        <begin position="1006"/>
        <end position="1015"/>
    </location>
</feature>
<dbReference type="GO" id="GO:0005525">
    <property type="term" value="F:GTP binding"/>
    <property type="evidence" value="ECO:0007669"/>
    <property type="project" value="InterPro"/>
</dbReference>
<feature type="domain" description="MACPF" evidence="2">
    <location>
        <begin position="356"/>
        <end position="712"/>
    </location>
</feature>
<reference evidence="3 4" key="1">
    <citation type="journal article" date="2023" name="BMC Biol.">
        <title>The compact genome of the sponge Oopsacas minuta (Hexactinellida) is lacking key metazoan core genes.</title>
        <authorList>
            <person name="Santini S."/>
            <person name="Schenkelaars Q."/>
            <person name="Jourda C."/>
            <person name="Duchesne M."/>
            <person name="Belahbib H."/>
            <person name="Rocher C."/>
            <person name="Selva M."/>
            <person name="Riesgo A."/>
            <person name="Vervoort M."/>
            <person name="Leys S.P."/>
            <person name="Kodjabachian L."/>
            <person name="Le Bivic A."/>
            <person name="Borchiellini C."/>
            <person name="Claverie J.M."/>
            <person name="Renard E."/>
        </authorList>
    </citation>
    <scope>NUCLEOTIDE SEQUENCE [LARGE SCALE GENOMIC DNA]</scope>
    <source>
        <strain evidence="3">SPO-2</strain>
    </source>
</reference>
<dbReference type="Proteomes" id="UP001165289">
    <property type="component" value="Unassembled WGS sequence"/>
</dbReference>
<dbReference type="Gene3D" id="2.170.16.10">
    <property type="entry name" value="Hedgehog/Intein (Hint) domain"/>
    <property type="match status" value="2"/>
</dbReference>
<protein>
    <recommendedName>
        <fullName evidence="2">MACPF domain-containing protein</fullName>
    </recommendedName>
</protein>
<evidence type="ECO:0000256" key="1">
    <source>
        <dbReference type="SAM" id="MobiDB-lite"/>
    </source>
</evidence>
<dbReference type="EMBL" id="JAKMXF010000033">
    <property type="protein sequence ID" value="KAI6660460.1"/>
    <property type="molecule type" value="Genomic_DNA"/>
</dbReference>
<dbReference type="PANTHER" id="PTHR46706">
    <property type="entry name" value="PROTEIN QUA-1-RELATED"/>
    <property type="match status" value="1"/>
</dbReference>
<dbReference type="Pfam" id="PF01823">
    <property type="entry name" value="MACPF"/>
    <property type="match status" value="1"/>
</dbReference>
<dbReference type="Gene3D" id="3.40.50.300">
    <property type="entry name" value="P-loop containing nucleotide triphosphate hydrolases"/>
    <property type="match status" value="1"/>
</dbReference>
<dbReference type="PROSITE" id="PS51412">
    <property type="entry name" value="MACPF_2"/>
    <property type="match status" value="1"/>
</dbReference>
<dbReference type="CDD" id="cd00882">
    <property type="entry name" value="Ras_like_GTPase"/>
    <property type="match status" value="1"/>
</dbReference>